<gene>
    <name evidence="2" type="ORF">SAMN05216251_102324</name>
</gene>
<evidence type="ECO:0000256" key="1">
    <source>
        <dbReference type="SAM" id="Phobius"/>
    </source>
</evidence>
<keyword evidence="1" id="KW-0812">Transmembrane</keyword>
<reference evidence="2 3" key="1">
    <citation type="submission" date="2016-10" db="EMBL/GenBank/DDBJ databases">
        <authorList>
            <person name="de Groot N.N."/>
        </authorList>
    </citation>
    <scope>NUCLEOTIDE SEQUENCE [LARGE SCALE GENOMIC DNA]</scope>
    <source>
        <strain evidence="2 3">CGMCC 4.3510</strain>
    </source>
</reference>
<evidence type="ECO:0000313" key="3">
    <source>
        <dbReference type="Proteomes" id="UP000199323"/>
    </source>
</evidence>
<organism evidence="2 3">
    <name type="scientific">Actinacidiphila alni</name>
    <dbReference type="NCBI Taxonomy" id="380248"/>
    <lineage>
        <taxon>Bacteria</taxon>
        <taxon>Bacillati</taxon>
        <taxon>Actinomycetota</taxon>
        <taxon>Actinomycetes</taxon>
        <taxon>Kitasatosporales</taxon>
        <taxon>Streptomycetaceae</taxon>
        <taxon>Actinacidiphila</taxon>
    </lineage>
</organism>
<dbReference type="InterPro" id="IPR045925">
    <property type="entry name" value="DUF6344"/>
</dbReference>
<accession>A0A1I1Z6F1</accession>
<sequence length="181" mass="18953">MYIRESEVRFLGIRAVFLMIGEVRFSAPRNREVMNVIKNVTAFWSAFVSVLLKCVAGLGFATPARTARAAAQIPAATPAAVPARGTVSGTAAPAEPIPTRTPGCAAYLPAPRPGGRTLPPTMKQRIRAEAHGSSPSARSIGAGLDVSDTPPFTANTALADHALTAADENARRAHENAALVR</sequence>
<dbReference type="AlphaFoldDB" id="A0A1I1Z6F1"/>
<keyword evidence="3" id="KW-1185">Reference proteome</keyword>
<dbReference type="EMBL" id="FONG01000002">
    <property type="protein sequence ID" value="SFE26868.1"/>
    <property type="molecule type" value="Genomic_DNA"/>
</dbReference>
<protein>
    <submittedName>
        <fullName evidence="2">Uncharacterized protein</fullName>
    </submittedName>
</protein>
<name>A0A1I1Z6F1_9ACTN</name>
<evidence type="ECO:0000313" key="2">
    <source>
        <dbReference type="EMBL" id="SFE26868.1"/>
    </source>
</evidence>
<proteinExistence type="predicted"/>
<dbReference type="Pfam" id="PF19871">
    <property type="entry name" value="DUF6344"/>
    <property type="match status" value="1"/>
</dbReference>
<feature type="transmembrane region" description="Helical" evidence="1">
    <location>
        <begin position="42"/>
        <end position="61"/>
    </location>
</feature>
<dbReference type="Proteomes" id="UP000199323">
    <property type="component" value="Unassembled WGS sequence"/>
</dbReference>
<keyword evidence="1" id="KW-1133">Transmembrane helix</keyword>
<keyword evidence="1" id="KW-0472">Membrane</keyword>
<dbReference type="STRING" id="380248.SAMN05216251_102324"/>